<organism evidence="1">
    <name type="scientific">Arundo donax</name>
    <name type="common">Giant reed</name>
    <name type="synonym">Donax arundinaceus</name>
    <dbReference type="NCBI Taxonomy" id="35708"/>
    <lineage>
        <taxon>Eukaryota</taxon>
        <taxon>Viridiplantae</taxon>
        <taxon>Streptophyta</taxon>
        <taxon>Embryophyta</taxon>
        <taxon>Tracheophyta</taxon>
        <taxon>Spermatophyta</taxon>
        <taxon>Magnoliopsida</taxon>
        <taxon>Liliopsida</taxon>
        <taxon>Poales</taxon>
        <taxon>Poaceae</taxon>
        <taxon>PACMAD clade</taxon>
        <taxon>Arundinoideae</taxon>
        <taxon>Arundineae</taxon>
        <taxon>Arundo</taxon>
    </lineage>
</organism>
<accession>A0A0A9GMC0</accession>
<reference evidence="1" key="1">
    <citation type="submission" date="2014-09" db="EMBL/GenBank/DDBJ databases">
        <authorList>
            <person name="Magalhaes I.L.F."/>
            <person name="Oliveira U."/>
            <person name="Santos F.R."/>
            <person name="Vidigal T.H.D.A."/>
            <person name="Brescovit A.D."/>
            <person name="Santos A.J."/>
        </authorList>
    </citation>
    <scope>NUCLEOTIDE SEQUENCE</scope>
    <source>
        <tissue evidence="1">Shoot tissue taken approximately 20 cm above the soil surface</tissue>
    </source>
</reference>
<proteinExistence type="predicted"/>
<name>A0A0A9GMC0_ARUDO</name>
<protein>
    <submittedName>
        <fullName evidence="1">Uncharacterized protein</fullName>
    </submittedName>
</protein>
<reference evidence="1" key="2">
    <citation type="journal article" date="2015" name="Data Brief">
        <title>Shoot transcriptome of the giant reed, Arundo donax.</title>
        <authorList>
            <person name="Barrero R.A."/>
            <person name="Guerrero F.D."/>
            <person name="Moolhuijzen P."/>
            <person name="Goolsby J.A."/>
            <person name="Tidwell J."/>
            <person name="Bellgard S.E."/>
            <person name="Bellgard M.I."/>
        </authorList>
    </citation>
    <scope>NUCLEOTIDE SEQUENCE</scope>
    <source>
        <tissue evidence="1">Shoot tissue taken approximately 20 cm above the soil surface</tissue>
    </source>
</reference>
<dbReference type="EMBL" id="GBRH01176058">
    <property type="protein sequence ID" value="JAE21838.1"/>
    <property type="molecule type" value="Transcribed_RNA"/>
</dbReference>
<evidence type="ECO:0000313" key="1">
    <source>
        <dbReference type="EMBL" id="JAE21838.1"/>
    </source>
</evidence>
<sequence length="98" mass="11376">MLPFDLWKHREALAVATATQCVQVHITETWILHDRMSKRLPLLLVQWLDSGRYCRTIENQHVLVSQQQEYLTPVNLSLDIIILSKCLKNGMDGKIFAM</sequence>
<dbReference type="AlphaFoldDB" id="A0A0A9GMC0"/>